<sequence>MGEPPRSTLLVLASTYPRWRGDPEPGFVHELCRRLADRFHVIALVPDAPGADPDGVLDGVEVVRFRYAPRRWQTLVSHGGIVSNLRHHKWKWLLVPGFIVGQYLAARQLIRHRQVDVIHAHWLIPQGMIARQLRSVARIPYIVTSHGGDLYGLRGALLAKLKQKVADASSGMTVVSTAMQAEAQTIGLMPPKLAVLPMGVDLRGRFVVDSNVKRADNELLFVGRLVAKKGLPALLKAMPLVLAHRPEAVLTIAGFGPEESELRALAHQWGIVEQVRFLGAMTQDRLPELYRRATVFVAPFIRDTSGDQEGLPVVLMEAIGCGCPVIVGDVAGIRDLLGNAAEEVCVDPMDTQALAASILAVLEHPERAQDQTRKIRETAAKRIDWATVADGYARIIEDCVEGSVEGSG</sequence>
<dbReference type="Pfam" id="PF00534">
    <property type="entry name" value="Glycos_transf_1"/>
    <property type="match status" value="1"/>
</dbReference>
<dbReference type="InterPro" id="IPR028098">
    <property type="entry name" value="Glyco_trans_4-like_N"/>
</dbReference>
<dbReference type="InterPro" id="IPR001296">
    <property type="entry name" value="Glyco_trans_1"/>
</dbReference>
<dbReference type="SUPFAM" id="SSF53756">
    <property type="entry name" value="UDP-Glycosyltransferase/glycogen phosphorylase"/>
    <property type="match status" value="1"/>
</dbReference>
<proteinExistence type="predicted"/>
<evidence type="ECO:0000256" key="2">
    <source>
        <dbReference type="ARBA" id="ARBA00022679"/>
    </source>
</evidence>
<organism evidence="5 6">
    <name type="scientific">Dyella flava</name>
    <dbReference type="NCBI Taxonomy" id="1920170"/>
    <lineage>
        <taxon>Bacteria</taxon>
        <taxon>Pseudomonadati</taxon>
        <taxon>Pseudomonadota</taxon>
        <taxon>Gammaproteobacteria</taxon>
        <taxon>Lysobacterales</taxon>
        <taxon>Rhodanobacteraceae</taxon>
        <taxon>Dyella</taxon>
    </lineage>
</organism>
<dbReference type="RefSeq" id="WP_204683406.1">
    <property type="nucleotide sequence ID" value="NZ_BSNR01000007.1"/>
</dbReference>
<feature type="domain" description="Glycosyltransferase subfamily 4-like N-terminal" evidence="4">
    <location>
        <begin position="28"/>
        <end position="199"/>
    </location>
</feature>
<evidence type="ECO:0000313" key="6">
    <source>
        <dbReference type="Proteomes" id="UP001430149"/>
    </source>
</evidence>
<accession>A0ABS2K7J0</accession>
<dbReference type="PANTHER" id="PTHR12526">
    <property type="entry name" value="GLYCOSYLTRANSFERASE"/>
    <property type="match status" value="1"/>
</dbReference>
<evidence type="ECO:0000256" key="1">
    <source>
        <dbReference type="ARBA" id="ARBA00022676"/>
    </source>
</evidence>
<feature type="domain" description="Glycosyl transferase family 1" evidence="3">
    <location>
        <begin position="212"/>
        <end position="377"/>
    </location>
</feature>
<keyword evidence="1" id="KW-0328">Glycosyltransferase</keyword>
<evidence type="ECO:0000313" key="5">
    <source>
        <dbReference type="EMBL" id="MBM7126859.1"/>
    </source>
</evidence>
<dbReference type="PANTHER" id="PTHR12526:SF510">
    <property type="entry name" value="D-INOSITOL 3-PHOSPHATE GLYCOSYLTRANSFERASE"/>
    <property type="match status" value="1"/>
</dbReference>
<dbReference type="EMBL" id="JADIKE010000038">
    <property type="protein sequence ID" value="MBM7126859.1"/>
    <property type="molecule type" value="Genomic_DNA"/>
</dbReference>
<gene>
    <name evidence="5" type="ORF">ISP19_15890</name>
</gene>
<dbReference type="Pfam" id="PF13579">
    <property type="entry name" value="Glyco_trans_4_4"/>
    <property type="match status" value="1"/>
</dbReference>
<evidence type="ECO:0000259" key="3">
    <source>
        <dbReference type="Pfam" id="PF00534"/>
    </source>
</evidence>
<reference evidence="5" key="1">
    <citation type="submission" date="2020-10" db="EMBL/GenBank/DDBJ databases">
        <title>Phylogeny of dyella-like bacteria.</title>
        <authorList>
            <person name="Fu J."/>
        </authorList>
    </citation>
    <scope>NUCLEOTIDE SEQUENCE</scope>
    <source>
        <strain evidence="5">DHOC52</strain>
    </source>
</reference>
<keyword evidence="6" id="KW-1185">Reference proteome</keyword>
<evidence type="ECO:0000259" key="4">
    <source>
        <dbReference type="Pfam" id="PF13579"/>
    </source>
</evidence>
<protein>
    <submittedName>
        <fullName evidence="5">Glycosyltransferase</fullName>
    </submittedName>
</protein>
<name>A0ABS2K7J0_9GAMM</name>
<dbReference type="Proteomes" id="UP001430149">
    <property type="component" value="Unassembled WGS sequence"/>
</dbReference>
<dbReference type="Gene3D" id="3.40.50.2000">
    <property type="entry name" value="Glycogen Phosphorylase B"/>
    <property type="match status" value="2"/>
</dbReference>
<keyword evidence="2" id="KW-0808">Transferase</keyword>
<comment type="caution">
    <text evidence="5">The sequence shown here is derived from an EMBL/GenBank/DDBJ whole genome shotgun (WGS) entry which is preliminary data.</text>
</comment>